<keyword evidence="2" id="KW-1185">Reference proteome</keyword>
<dbReference type="InterPro" id="IPR029526">
    <property type="entry name" value="PGBD"/>
</dbReference>
<organism evidence="2 3">
    <name type="scientific">Strongyloides papillosus</name>
    <name type="common">Intestinal threadworm</name>
    <dbReference type="NCBI Taxonomy" id="174720"/>
    <lineage>
        <taxon>Eukaryota</taxon>
        <taxon>Metazoa</taxon>
        <taxon>Ecdysozoa</taxon>
        <taxon>Nematoda</taxon>
        <taxon>Chromadorea</taxon>
        <taxon>Rhabditida</taxon>
        <taxon>Tylenchina</taxon>
        <taxon>Panagrolaimomorpha</taxon>
        <taxon>Strongyloidoidea</taxon>
        <taxon>Strongyloididae</taxon>
        <taxon>Strongyloides</taxon>
    </lineage>
</organism>
<dbReference type="STRING" id="174720.A0A0N5C2K1"/>
<reference evidence="3" key="1">
    <citation type="submission" date="2017-02" db="UniProtKB">
        <authorList>
            <consortium name="WormBaseParasite"/>
        </authorList>
    </citation>
    <scope>IDENTIFICATION</scope>
</reference>
<evidence type="ECO:0000259" key="1">
    <source>
        <dbReference type="Pfam" id="PF13843"/>
    </source>
</evidence>
<dbReference type="AlphaFoldDB" id="A0A0N5C2K1"/>
<evidence type="ECO:0000313" key="3">
    <source>
        <dbReference type="WBParaSite" id="SPAL_0001221100.1"/>
    </source>
</evidence>
<feature type="domain" description="PiggyBac transposable element-derived protein" evidence="1">
    <location>
        <begin position="2"/>
        <end position="159"/>
    </location>
</feature>
<dbReference type="Pfam" id="PF13843">
    <property type="entry name" value="DDE_Tnp_1_7"/>
    <property type="match status" value="1"/>
</dbReference>
<proteinExistence type="predicted"/>
<dbReference type="WBParaSite" id="SPAL_0001221100.1">
    <property type="protein sequence ID" value="SPAL_0001221100.1"/>
    <property type="gene ID" value="SPAL_0001221100"/>
</dbReference>
<accession>A0A0N5C2K1</accession>
<evidence type="ECO:0000313" key="2">
    <source>
        <dbReference type="Proteomes" id="UP000046392"/>
    </source>
</evidence>
<sequence length="266" mass="31142">MKNHKLFLDNLFTSMNLIQHLRTKGIYVVGTIKKNRVPNGASKKLVDEKILQRRERGSVSIATSSDNISILRWNDNNVVNIISTYACVEPKDYVQRWDRKNKKYIKITRPFAVQQYNKFMGGVDLSDRMVAHYSHSFKSSKFYHRIAFQFLNLSIINSWILYNDSKENKTSLLEFKSSVSNALIQTDKYNTKRGRPRSSSEPPKKSKSRVKVISKIRLDSVGHYPMKIEHKNPSRCHDKNCLKRTRYICEKCKEPVYPECMKSFHL</sequence>
<name>A0A0N5C2K1_STREA</name>
<dbReference type="PANTHER" id="PTHR47272:SF2">
    <property type="entry name" value="PIGGYBAC TRANSPOSABLE ELEMENT-DERIVED PROTEIN 3-LIKE"/>
    <property type="match status" value="1"/>
</dbReference>
<dbReference type="PANTHER" id="PTHR47272">
    <property type="entry name" value="DDE_TNP_1_7 DOMAIN-CONTAINING PROTEIN"/>
    <property type="match status" value="1"/>
</dbReference>
<protein>
    <submittedName>
        <fullName evidence="3">DDE_Tnp_1_7 domain-containing protein</fullName>
    </submittedName>
</protein>
<dbReference type="Proteomes" id="UP000046392">
    <property type="component" value="Unplaced"/>
</dbReference>